<gene>
    <name evidence="2" type="ORF">SAMN05444580_11932</name>
</gene>
<dbReference type="EMBL" id="FNAB01000019">
    <property type="protein sequence ID" value="SDE50461.1"/>
    <property type="molecule type" value="Genomic_DNA"/>
</dbReference>
<dbReference type="STRING" id="168276.SAMN05444580_11932"/>
<evidence type="ECO:0000256" key="1">
    <source>
        <dbReference type="SAM" id="MobiDB-lite"/>
    </source>
</evidence>
<evidence type="ECO:0008006" key="4">
    <source>
        <dbReference type="Google" id="ProtNLM"/>
    </source>
</evidence>
<reference evidence="2 3" key="1">
    <citation type="submission" date="2016-10" db="EMBL/GenBank/DDBJ databases">
        <authorList>
            <person name="de Groot N.N."/>
        </authorList>
    </citation>
    <scope>NUCLEOTIDE SEQUENCE [LARGE SCALE GENOMIC DNA]</scope>
    <source>
        <strain evidence="2 3">JCM 11308</strain>
    </source>
</reference>
<feature type="compositionally biased region" description="Polar residues" evidence="1">
    <location>
        <begin position="1"/>
        <end position="14"/>
    </location>
</feature>
<evidence type="ECO:0000313" key="2">
    <source>
        <dbReference type="EMBL" id="SDE50461.1"/>
    </source>
</evidence>
<organism evidence="2 3">
    <name type="scientific">Rhodococcus tukisamuensis</name>
    <dbReference type="NCBI Taxonomy" id="168276"/>
    <lineage>
        <taxon>Bacteria</taxon>
        <taxon>Bacillati</taxon>
        <taxon>Actinomycetota</taxon>
        <taxon>Actinomycetes</taxon>
        <taxon>Mycobacteriales</taxon>
        <taxon>Nocardiaceae</taxon>
        <taxon>Rhodococcus</taxon>
    </lineage>
</organism>
<sequence length="313" mass="34159">MSISPYPSEPVNTDETADSPEPIPTSQPGQSTEYPEVAAGVSVSARRGVRRYQSEIAKLLANPLDRKTTLESLSNPAVRRSAISGCLAATWNGHRVVIKRPSFLARVPLDQLLPVRRLGSNPDARSNLCIHTTRRGSVPHVVWAESKLEALWMVELDRLHGDYESQACALVWPVGERMVIQFPDLVVRSGSTTAIWSVRSARRRSEYASFMLSVLIPETAAAHGLSYHLAGDISLQRAANLRVMDALRWKSSVTSQSGWANVVATRPTTLGAVVEAAGGGAYGRAIALRGLAQVHYDTDLERPFGRTSAVVWR</sequence>
<name>A0A1G7DFW8_9NOCA</name>
<feature type="region of interest" description="Disordered" evidence="1">
    <location>
        <begin position="1"/>
        <end position="36"/>
    </location>
</feature>
<evidence type="ECO:0000313" key="3">
    <source>
        <dbReference type="Proteomes" id="UP000199417"/>
    </source>
</evidence>
<protein>
    <recommendedName>
        <fullName evidence="4">TnsA endonuclease N terminal</fullName>
    </recommendedName>
</protein>
<keyword evidence="3" id="KW-1185">Reference proteome</keyword>
<dbReference type="AlphaFoldDB" id="A0A1G7DFW8"/>
<accession>A0A1G7DFW8</accession>
<proteinExistence type="predicted"/>
<dbReference type="Proteomes" id="UP000199417">
    <property type="component" value="Unassembled WGS sequence"/>
</dbReference>
<feature type="compositionally biased region" description="Polar residues" evidence="1">
    <location>
        <begin position="24"/>
        <end position="33"/>
    </location>
</feature>